<name>A0A0D0Q748_9RHOB</name>
<dbReference type="STRING" id="1123501.Wenmar_03115"/>
<comment type="caution">
    <text evidence="2">The sequence shown here is derived from an EMBL/GenBank/DDBJ whole genome shotgun (WGS) entry which is preliminary data.</text>
</comment>
<dbReference type="RefSeq" id="WP_047772339.1">
    <property type="nucleotide sequence ID" value="NZ_KN848374.1"/>
</dbReference>
<sequence length="284" mass="29411">MPDQATNTDIEDVLSSIRRLVTMGDRAQPAPANRAESGALVLTPALRIARDASVPPQMETDDAAGGADGEAADDVPEAGVATAAADPADEAKPLSLGPFAADDGADDEDDAPAMPPAATLGLPDRSMLEATIAELEAAVTRQVQDWEPDGSEAEPVMDWAGAEASEAAFISSRAQRRAAAVVPPDAVEDIRPSDDAAPVEEVSSAEVAAVAAPPASLDMAPEAPAPAAPQQAAVAPQLDEAALRRLVAEVLREELAGELGERITRNVRRLVRREIHRSFSGDLS</sequence>
<dbReference type="EMBL" id="AONG01000015">
    <property type="protein sequence ID" value="KIQ68277.1"/>
    <property type="molecule type" value="Genomic_DNA"/>
</dbReference>
<organism evidence="2 3">
    <name type="scientific">Wenxinia marina DSM 24838</name>
    <dbReference type="NCBI Taxonomy" id="1123501"/>
    <lineage>
        <taxon>Bacteria</taxon>
        <taxon>Pseudomonadati</taxon>
        <taxon>Pseudomonadota</taxon>
        <taxon>Alphaproteobacteria</taxon>
        <taxon>Rhodobacterales</taxon>
        <taxon>Roseobacteraceae</taxon>
        <taxon>Wenxinia</taxon>
    </lineage>
</organism>
<reference evidence="2 3" key="1">
    <citation type="submission" date="2013-01" db="EMBL/GenBank/DDBJ databases">
        <authorList>
            <person name="Fiebig A."/>
            <person name="Goeker M."/>
            <person name="Klenk H.-P.P."/>
        </authorList>
    </citation>
    <scope>NUCLEOTIDE SEQUENCE [LARGE SCALE GENOMIC DNA]</scope>
    <source>
        <strain evidence="2 3">DSM 24838</strain>
    </source>
</reference>
<dbReference type="OrthoDB" id="7875768at2"/>
<dbReference type="AlphaFoldDB" id="A0A0D0Q748"/>
<feature type="compositionally biased region" description="Low complexity" evidence="1">
    <location>
        <begin position="77"/>
        <end position="86"/>
    </location>
</feature>
<feature type="region of interest" description="Disordered" evidence="1">
    <location>
        <begin position="49"/>
        <end position="121"/>
    </location>
</feature>
<dbReference type="Proteomes" id="UP000035100">
    <property type="component" value="Unassembled WGS sequence"/>
</dbReference>
<evidence type="ECO:0000313" key="2">
    <source>
        <dbReference type="EMBL" id="KIQ68277.1"/>
    </source>
</evidence>
<proteinExistence type="predicted"/>
<evidence type="ECO:0000256" key="1">
    <source>
        <dbReference type="SAM" id="MobiDB-lite"/>
    </source>
</evidence>
<protein>
    <submittedName>
        <fullName evidence="2">Uncharacterized protein</fullName>
    </submittedName>
</protein>
<dbReference type="eggNOG" id="ENOG5032YP1">
    <property type="taxonomic scope" value="Bacteria"/>
</dbReference>
<keyword evidence="3" id="KW-1185">Reference proteome</keyword>
<dbReference type="PATRIC" id="fig|1123501.6.peg.3236"/>
<accession>A0A0D0Q748</accession>
<evidence type="ECO:0000313" key="3">
    <source>
        <dbReference type="Proteomes" id="UP000035100"/>
    </source>
</evidence>
<gene>
    <name evidence="2" type="ORF">Wenmar_03115</name>
</gene>